<gene>
    <name evidence="1" type="ordered locus">PSMK_p00550</name>
</gene>
<sequence length="297" mass="33734">MATRLQLARPRIKGFFDESGTKVFRLKELSQVFDEQREGWKLAHRTSRSEFVKDLCQHGELRILKFAFPFRPETRYVWGDVPLLAVLATLKTRGYFCHYTALVLHGLTEQNPKTIYLNDEQTPKPPPSGEMEQLAIDRAFAGKQRTTTNRVEHGGNTIVILNGMNTGNAGVETRSFDLEGRAVELPVAGAERALIDATVRADYCGGVGEVLKAYELAGALEPGVSINRLAALLKKIGYRYPYHQSIGFYLERSGAFKPELIERFRSKFDFEFDFYLGYRMGKTEYVPRWKLHVPAGF</sequence>
<keyword evidence="1" id="KW-0614">Plasmid</keyword>
<geneLocation type="plasmid" evidence="1 2">
    <name>pPSMK1</name>
</geneLocation>
<proteinExistence type="predicted"/>
<protein>
    <recommendedName>
        <fullName evidence="3">AbiEi antitoxin C-terminal domain-containing protein</fullName>
    </recommendedName>
</protein>
<dbReference type="AlphaFoldDB" id="I0IJH9"/>
<dbReference type="OrthoDB" id="3240019at2"/>
<dbReference type="RefSeq" id="WP_014438620.1">
    <property type="nucleotide sequence ID" value="NC_017081.1"/>
</dbReference>
<accession>I0IJH9</accession>
<evidence type="ECO:0000313" key="2">
    <source>
        <dbReference type="Proteomes" id="UP000007881"/>
    </source>
</evidence>
<evidence type="ECO:0000313" key="1">
    <source>
        <dbReference type="EMBL" id="BAM05417.1"/>
    </source>
</evidence>
<name>I0IJH9_PHYMF</name>
<dbReference type="KEGG" id="phm:PSMK_p00550"/>
<dbReference type="Proteomes" id="UP000007881">
    <property type="component" value="Plasmid pPSMK1"/>
</dbReference>
<evidence type="ECO:0008006" key="3">
    <source>
        <dbReference type="Google" id="ProtNLM"/>
    </source>
</evidence>
<organism evidence="1 2">
    <name type="scientific">Phycisphaera mikurensis (strain NBRC 102666 / KCTC 22515 / FYK2301M01)</name>
    <dbReference type="NCBI Taxonomy" id="1142394"/>
    <lineage>
        <taxon>Bacteria</taxon>
        <taxon>Pseudomonadati</taxon>
        <taxon>Planctomycetota</taxon>
        <taxon>Phycisphaerae</taxon>
        <taxon>Phycisphaerales</taxon>
        <taxon>Phycisphaeraceae</taxon>
        <taxon>Phycisphaera</taxon>
    </lineage>
</organism>
<reference evidence="1 2" key="1">
    <citation type="submission" date="2012-02" db="EMBL/GenBank/DDBJ databases">
        <title>Complete genome sequence of Phycisphaera mikurensis NBRC 102666.</title>
        <authorList>
            <person name="Ankai A."/>
            <person name="Hosoyama A."/>
            <person name="Terui Y."/>
            <person name="Sekine M."/>
            <person name="Fukai R."/>
            <person name="Kato Y."/>
            <person name="Nakamura S."/>
            <person name="Yamada-Narita S."/>
            <person name="Kawakoshi A."/>
            <person name="Fukunaga Y."/>
            <person name="Yamazaki S."/>
            <person name="Fujita N."/>
        </authorList>
    </citation>
    <scope>NUCLEOTIDE SEQUENCE [LARGE SCALE GENOMIC DNA]</scope>
    <source>
        <strain evidence="2">NBRC 102666 / KCTC 22515 / FYK2301M01</strain>
        <plasmid evidence="1 2">pPSMK1</plasmid>
    </source>
</reference>
<dbReference type="eggNOG" id="COG5340">
    <property type="taxonomic scope" value="Bacteria"/>
</dbReference>
<dbReference type="EMBL" id="AP012339">
    <property type="protein sequence ID" value="BAM05417.1"/>
    <property type="molecule type" value="Genomic_DNA"/>
</dbReference>
<keyword evidence="2" id="KW-1185">Reference proteome</keyword>
<dbReference type="HOGENOM" id="CLU_081765_0_0_0"/>